<protein>
    <recommendedName>
        <fullName evidence="10">RING-14 protein</fullName>
    </recommendedName>
</protein>
<dbReference type="Gene3D" id="3.30.40.10">
    <property type="entry name" value="Zinc/RING finger domain, C3HC4 (zinc finger)"/>
    <property type="match status" value="1"/>
</dbReference>
<dbReference type="Pfam" id="PF03105">
    <property type="entry name" value="SPX"/>
    <property type="match status" value="1"/>
</dbReference>
<dbReference type="Proteomes" id="UP001187682">
    <property type="component" value="Unassembled WGS sequence"/>
</dbReference>
<evidence type="ECO:0000313" key="9">
    <source>
        <dbReference type="Proteomes" id="UP001187682"/>
    </source>
</evidence>
<dbReference type="Pfam" id="PF00097">
    <property type="entry name" value="zf-C3HC4"/>
    <property type="match status" value="1"/>
</dbReference>
<comment type="caution">
    <text evidence="8">The sequence shown here is derived from an EMBL/GenBank/DDBJ whole genome shotgun (WGS) entry which is preliminary data.</text>
</comment>
<dbReference type="InterPro" id="IPR013083">
    <property type="entry name" value="Znf_RING/FYVE/PHD"/>
</dbReference>
<dbReference type="InterPro" id="IPR001841">
    <property type="entry name" value="Znf_RING"/>
</dbReference>
<dbReference type="InterPro" id="IPR017907">
    <property type="entry name" value="Znf_RING_CS"/>
</dbReference>
<dbReference type="InterPro" id="IPR018957">
    <property type="entry name" value="Znf_C3HC4_RING-type"/>
</dbReference>
<dbReference type="GO" id="GO:0008270">
    <property type="term" value="F:zinc ion binding"/>
    <property type="evidence" value="ECO:0007669"/>
    <property type="project" value="UniProtKB-KW"/>
</dbReference>
<feature type="region of interest" description="Disordered" evidence="5">
    <location>
        <begin position="115"/>
        <end position="149"/>
    </location>
</feature>
<keyword evidence="2 4" id="KW-0863">Zinc-finger</keyword>
<dbReference type="SUPFAM" id="SSF57850">
    <property type="entry name" value="RING/U-box"/>
    <property type="match status" value="1"/>
</dbReference>
<dbReference type="PANTHER" id="PTHR23327:SF51">
    <property type="entry name" value="TRANSCRIPTIONAL REGULATOR OF YEAST FORM ADHERENCE 3"/>
    <property type="match status" value="1"/>
</dbReference>
<name>A0AAE8MX47_9PEZI</name>
<evidence type="ECO:0008006" key="10">
    <source>
        <dbReference type="Google" id="ProtNLM"/>
    </source>
</evidence>
<evidence type="ECO:0000259" key="7">
    <source>
        <dbReference type="PROSITE" id="PS51382"/>
    </source>
</evidence>
<evidence type="ECO:0000256" key="4">
    <source>
        <dbReference type="PROSITE-ProRule" id="PRU00175"/>
    </source>
</evidence>
<gene>
    <name evidence="8" type="ORF">DNG_03981</name>
</gene>
<organism evidence="8 9">
    <name type="scientific">Cephalotrichum gorgonifer</name>
    <dbReference type="NCBI Taxonomy" id="2041049"/>
    <lineage>
        <taxon>Eukaryota</taxon>
        <taxon>Fungi</taxon>
        <taxon>Dikarya</taxon>
        <taxon>Ascomycota</taxon>
        <taxon>Pezizomycotina</taxon>
        <taxon>Sordariomycetes</taxon>
        <taxon>Hypocreomycetidae</taxon>
        <taxon>Microascales</taxon>
        <taxon>Microascaceae</taxon>
        <taxon>Cephalotrichum</taxon>
    </lineage>
</organism>
<feature type="domain" description="SPX" evidence="7">
    <location>
        <begin position="1"/>
        <end position="318"/>
    </location>
</feature>
<dbReference type="EMBL" id="ONZQ02000005">
    <property type="protein sequence ID" value="SPO01305.1"/>
    <property type="molecule type" value="Genomic_DNA"/>
</dbReference>
<evidence type="ECO:0000259" key="6">
    <source>
        <dbReference type="PROSITE" id="PS50089"/>
    </source>
</evidence>
<evidence type="ECO:0000256" key="5">
    <source>
        <dbReference type="SAM" id="MobiDB-lite"/>
    </source>
</evidence>
<evidence type="ECO:0000256" key="3">
    <source>
        <dbReference type="ARBA" id="ARBA00022833"/>
    </source>
</evidence>
<proteinExistence type="predicted"/>
<evidence type="ECO:0000256" key="2">
    <source>
        <dbReference type="ARBA" id="ARBA00022771"/>
    </source>
</evidence>
<evidence type="ECO:0000313" key="8">
    <source>
        <dbReference type="EMBL" id="SPO01305.1"/>
    </source>
</evidence>
<dbReference type="SMART" id="SM00184">
    <property type="entry name" value="RING"/>
    <property type="match status" value="1"/>
</dbReference>
<keyword evidence="9" id="KW-1185">Reference proteome</keyword>
<dbReference type="PANTHER" id="PTHR23327">
    <property type="entry name" value="RING FINGER PROTEIN 127"/>
    <property type="match status" value="1"/>
</dbReference>
<dbReference type="AlphaFoldDB" id="A0AAE8MX47"/>
<dbReference type="PROSITE" id="PS51382">
    <property type="entry name" value="SPX"/>
    <property type="match status" value="1"/>
</dbReference>
<sequence>MKYARTFASELKHPDFPSQWVDLAIPYGQLKKCLKKVQKELSDLGLGPDTLSVLLEPSSGSPVLLNYKLDATNPNTLRPQLTVNIHTQDDILVDATLSEETRAFLKTLVASHDLPLGPREETTAEPAPPSSPNLPSASPPIRGAASPGGDAHSHFEVPLIYDGEFFNILLNNVIKLDSLQATQERSMSSEIVALGQDIARLSKPTHLAKNDLERWRAIFGLYLDAGVFFSTREEDHGYRDNGLAARQLTWFRSEMQRLDLARGFRLRGSRVALDRFLRLNVDLLRNLHFQEINKLAVTKILKKFDKRTSLAVSKTFPSTAKSGKLLAGALARDICAQISTELVSVVPQVADYLCPVCFTIAYRPIRLSCQHVFCIRCVVKLQRRLEKHCPLCRSDTVMTASPDNLDPKLQRFMKKYFPKESKEKQKANDLERGTEIYGPGYENTECSVM</sequence>
<dbReference type="PROSITE" id="PS00518">
    <property type="entry name" value="ZF_RING_1"/>
    <property type="match status" value="1"/>
</dbReference>
<evidence type="ECO:0000256" key="1">
    <source>
        <dbReference type="ARBA" id="ARBA00022723"/>
    </source>
</evidence>
<feature type="domain" description="RING-type" evidence="6">
    <location>
        <begin position="354"/>
        <end position="393"/>
    </location>
</feature>
<reference evidence="8" key="1">
    <citation type="submission" date="2018-03" db="EMBL/GenBank/DDBJ databases">
        <authorList>
            <person name="Guldener U."/>
        </authorList>
    </citation>
    <scope>NUCLEOTIDE SEQUENCE</scope>
</reference>
<dbReference type="InterPro" id="IPR004331">
    <property type="entry name" value="SPX_dom"/>
</dbReference>
<keyword evidence="3" id="KW-0862">Zinc</keyword>
<dbReference type="PROSITE" id="PS50089">
    <property type="entry name" value="ZF_RING_2"/>
    <property type="match status" value="1"/>
</dbReference>
<accession>A0AAE8MX47</accession>
<keyword evidence="1" id="KW-0479">Metal-binding</keyword>